<dbReference type="PANTHER" id="PTHR13847:SF274">
    <property type="entry name" value="RIESKE 2FE-2S IRON-SULFUR PROTEIN YHFW-RELATED"/>
    <property type="match status" value="1"/>
</dbReference>
<dbReference type="GO" id="GO:0016705">
    <property type="term" value="F:oxidoreductase activity, acting on paired donors, with incorporation or reduction of molecular oxygen"/>
    <property type="evidence" value="ECO:0007669"/>
    <property type="project" value="UniProtKB-ARBA"/>
</dbReference>
<dbReference type="AlphaFoldDB" id="A0A4S8N6F1"/>
<dbReference type="Gene3D" id="2.102.10.10">
    <property type="entry name" value="Rieske [2Fe-2S] iron-sulphur domain"/>
    <property type="match status" value="1"/>
</dbReference>
<dbReference type="GO" id="GO:0016020">
    <property type="term" value="C:membrane"/>
    <property type="evidence" value="ECO:0007669"/>
    <property type="project" value="InterPro"/>
</dbReference>
<dbReference type="InterPro" id="IPR017941">
    <property type="entry name" value="Rieske_2Fe-2S"/>
</dbReference>
<dbReference type="RefSeq" id="WP_136563557.1">
    <property type="nucleotide sequence ID" value="NZ_BAABLS010000006.1"/>
</dbReference>
<dbReference type="Gene3D" id="3.50.50.60">
    <property type="entry name" value="FAD/NAD(P)-binding domain"/>
    <property type="match status" value="1"/>
</dbReference>
<dbReference type="PRINTS" id="PR00162">
    <property type="entry name" value="RIESKE"/>
</dbReference>
<dbReference type="SUPFAM" id="SSF50022">
    <property type="entry name" value="ISP domain"/>
    <property type="match status" value="1"/>
</dbReference>
<feature type="domain" description="Rieske" evidence="6">
    <location>
        <begin position="411"/>
        <end position="492"/>
    </location>
</feature>
<dbReference type="PANTHER" id="PTHR13847">
    <property type="entry name" value="SARCOSINE DEHYDROGENASE-RELATED"/>
    <property type="match status" value="1"/>
</dbReference>
<dbReference type="GO" id="GO:0051537">
    <property type="term" value="F:2 iron, 2 sulfur cluster binding"/>
    <property type="evidence" value="ECO:0007669"/>
    <property type="project" value="UniProtKB-KW"/>
</dbReference>
<dbReference type="Proteomes" id="UP000307087">
    <property type="component" value="Unassembled WGS sequence"/>
</dbReference>
<keyword evidence="1" id="KW-0001">2Fe-2S</keyword>
<evidence type="ECO:0000259" key="6">
    <source>
        <dbReference type="PROSITE" id="PS51296"/>
    </source>
</evidence>
<keyword evidence="3" id="KW-0408">Iron</keyword>
<keyword evidence="8" id="KW-1185">Reference proteome</keyword>
<dbReference type="GO" id="GO:0005737">
    <property type="term" value="C:cytoplasm"/>
    <property type="evidence" value="ECO:0007669"/>
    <property type="project" value="TreeGrafter"/>
</dbReference>
<dbReference type="GO" id="GO:0004497">
    <property type="term" value="F:monooxygenase activity"/>
    <property type="evidence" value="ECO:0007669"/>
    <property type="project" value="UniProtKB-ARBA"/>
</dbReference>
<proteinExistence type="predicted"/>
<dbReference type="EMBL" id="STGW01000010">
    <property type="protein sequence ID" value="THV10479.1"/>
    <property type="molecule type" value="Genomic_DNA"/>
</dbReference>
<dbReference type="Pfam" id="PF00355">
    <property type="entry name" value="Rieske"/>
    <property type="match status" value="1"/>
</dbReference>
<dbReference type="InterPro" id="IPR036188">
    <property type="entry name" value="FAD/NAD-bd_sf"/>
</dbReference>
<dbReference type="Gene3D" id="3.30.9.10">
    <property type="entry name" value="D-Amino Acid Oxidase, subunit A, domain 2"/>
    <property type="match status" value="1"/>
</dbReference>
<dbReference type="PROSITE" id="PS51296">
    <property type="entry name" value="RIESKE"/>
    <property type="match status" value="1"/>
</dbReference>
<keyword evidence="2" id="KW-0479">Metal-binding</keyword>
<organism evidence="7 8">
    <name type="scientific">Nocardioides caeni</name>
    <dbReference type="NCBI Taxonomy" id="574700"/>
    <lineage>
        <taxon>Bacteria</taxon>
        <taxon>Bacillati</taxon>
        <taxon>Actinomycetota</taxon>
        <taxon>Actinomycetes</taxon>
        <taxon>Propionibacteriales</taxon>
        <taxon>Nocardioidaceae</taxon>
        <taxon>Nocardioides</taxon>
    </lineage>
</organism>
<sequence>MSRTPWERTAPPRPGTDLPDRVDTVVVGAGITGLCTALLLARAGQQVLVLEAGRVGALASGLNTGKVSLLQGTRLSSLLARHPRDVVRAHLEAQRQGLDWLADFCEEHLAVDRHERTPAMTYAATPAEVERVEAELRAGVELGLPLEWEDRLEVPFDVHGAAVLADQLQLDPMALVEALAVEVERRGGRIAEDSRVVDVSWARRPTVRIEDGRRLRGRQVVLATGTPILDRGLHFARVEAQRSYLLAHEGAGTVPGMMLSAGSTPRSLRNAPGGVLLVGGAGHVVGRGGSELEGLDELRGWVGSTYPDARETHAWSAQDYSSHDGLPFVGALPRGLGRIHVATGYDKWGLANGVAASLRITGAILGAPPEWARPLERGVTRVAGPSAAWSLLRRNLATGVVATDRLGRAAIRPVSPDDTAEVEGQVGRDGLDPRPVGVTGECAVRAVCTHLGGTLRWNDAESTWDCPLHGSRFTDDGRVIEGPAVRPLRRLD</sequence>
<evidence type="ECO:0000256" key="1">
    <source>
        <dbReference type="ARBA" id="ARBA00022714"/>
    </source>
</evidence>
<accession>A0A4S8N6F1</accession>
<evidence type="ECO:0000256" key="2">
    <source>
        <dbReference type="ARBA" id="ARBA00022723"/>
    </source>
</evidence>
<keyword evidence="5" id="KW-1015">Disulfide bond</keyword>
<evidence type="ECO:0000256" key="4">
    <source>
        <dbReference type="ARBA" id="ARBA00023014"/>
    </source>
</evidence>
<evidence type="ECO:0000313" key="7">
    <source>
        <dbReference type="EMBL" id="THV10479.1"/>
    </source>
</evidence>
<dbReference type="InterPro" id="IPR005805">
    <property type="entry name" value="Rieske_Fe-S_prot_C"/>
</dbReference>
<dbReference type="Pfam" id="PF01266">
    <property type="entry name" value="DAO"/>
    <property type="match status" value="1"/>
</dbReference>
<name>A0A4S8N6F1_9ACTN</name>
<keyword evidence="4" id="KW-0411">Iron-sulfur</keyword>
<dbReference type="SUPFAM" id="SSF51905">
    <property type="entry name" value="FAD/NAD(P)-binding domain"/>
    <property type="match status" value="1"/>
</dbReference>
<dbReference type="InterPro" id="IPR006076">
    <property type="entry name" value="FAD-dep_OxRdtase"/>
</dbReference>
<evidence type="ECO:0000256" key="5">
    <source>
        <dbReference type="ARBA" id="ARBA00023157"/>
    </source>
</evidence>
<protein>
    <submittedName>
        <fullName evidence="7">FAD-dependent oxidoreductase</fullName>
    </submittedName>
</protein>
<comment type="caution">
    <text evidence="7">The sequence shown here is derived from an EMBL/GenBank/DDBJ whole genome shotgun (WGS) entry which is preliminary data.</text>
</comment>
<evidence type="ECO:0000256" key="3">
    <source>
        <dbReference type="ARBA" id="ARBA00023004"/>
    </source>
</evidence>
<evidence type="ECO:0000313" key="8">
    <source>
        <dbReference type="Proteomes" id="UP000307087"/>
    </source>
</evidence>
<dbReference type="GO" id="GO:0046872">
    <property type="term" value="F:metal ion binding"/>
    <property type="evidence" value="ECO:0007669"/>
    <property type="project" value="UniProtKB-KW"/>
</dbReference>
<gene>
    <name evidence="7" type="ORF">E9934_14215</name>
</gene>
<dbReference type="InterPro" id="IPR036922">
    <property type="entry name" value="Rieske_2Fe-2S_sf"/>
</dbReference>
<reference evidence="7 8" key="1">
    <citation type="journal article" date="2009" name="Int. J. Syst. Evol. Microbiol.">
        <title>Nocardioides caeni sp. nov., isolated from wastewater.</title>
        <authorList>
            <person name="Yoon J.H."/>
            <person name="Kang S.J."/>
            <person name="Park S."/>
            <person name="Kim W."/>
            <person name="Oh T.K."/>
        </authorList>
    </citation>
    <scope>NUCLEOTIDE SEQUENCE [LARGE SCALE GENOMIC DNA]</scope>
    <source>
        <strain evidence="7 8">DSM 23134</strain>
    </source>
</reference>
<dbReference type="OrthoDB" id="9767869at2"/>